<keyword evidence="6" id="KW-0539">Nucleus</keyword>
<organism evidence="9 10">
    <name type="scientific">Coniochaeta pulveracea</name>
    <dbReference type="NCBI Taxonomy" id="177199"/>
    <lineage>
        <taxon>Eukaryota</taxon>
        <taxon>Fungi</taxon>
        <taxon>Dikarya</taxon>
        <taxon>Ascomycota</taxon>
        <taxon>Pezizomycotina</taxon>
        <taxon>Sordariomycetes</taxon>
        <taxon>Sordariomycetidae</taxon>
        <taxon>Coniochaetales</taxon>
        <taxon>Coniochaetaceae</taxon>
        <taxon>Coniochaeta</taxon>
    </lineage>
</organism>
<evidence type="ECO:0000259" key="8">
    <source>
        <dbReference type="PROSITE" id="PS50048"/>
    </source>
</evidence>
<dbReference type="AlphaFoldDB" id="A0A420Y0Z6"/>
<evidence type="ECO:0000256" key="2">
    <source>
        <dbReference type="ARBA" id="ARBA00022723"/>
    </source>
</evidence>
<dbReference type="EMBL" id="QVQW01000072">
    <property type="protein sequence ID" value="RKU41556.1"/>
    <property type="molecule type" value="Genomic_DNA"/>
</dbReference>
<dbReference type="STRING" id="177199.A0A420Y0Z6"/>
<dbReference type="OrthoDB" id="4116913at2759"/>
<evidence type="ECO:0000256" key="1">
    <source>
        <dbReference type="ARBA" id="ARBA00004123"/>
    </source>
</evidence>
<keyword evidence="2" id="KW-0479">Metal-binding</keyword>
<evidence type="ECO:0000256" key="4">
    <source>
        <dbReference type="ARBA" id="ARBA00023125"/>
    </source>
</evidence>
<dbReference type="CDD" id="cd00067">
    <property type="entry name" value="GAL4"/>
    <property type="match status" value="1"/>
</dbReference>
<dbReference type="SMART" id="SM00066">
    <property type="entry name" value="GAL4"/>
    <property type="match status" value="1"/>
</dbReference>
<dbReference type="SMART" id="SM00906">
    <property type="entry name" value="Fungal_trans"/>
    <property type="match status" value="1"/>
</dbReference>
<dbReference type="InterPro" id="IPR001138">
    <property type="entry name" value="Zn2Cys6_DnaBD"/>
</dbReference>
<name>A0A420Y0Z6_9PEZI</name>
<evidence type="ECO:0000313" key="10">
    <source>
        <dbReference type="Proteomes" id="UP000275385"/>
    </source>
</evidence>
<evidence type="ECO:0000256" key="5">
    <source>
        <dbReference type="ARBA" id="ARBA00023163"/>
    </source>
</evidence>
<keyword evidence="5" id="KW-0804">Transcription</keyword>
<accession>A0A420Y0Z6</accession>
<dbReference type="InterPro" id="IPR007219">
    <property type="entry name" value="XnlR_reg_dom"/>
</dbReference>
<comment type="subcellular location">
    <subcellularLocation>
        <location evidence="1">Nucleus</location>
    </subcellularLocation>
</comment>
<dbReference type="PROSITE" id="PS50048">
    <property type="entry name" value="ZN2_CY6_FUNGAL_2"/>
    <property type="match status" value="1"/>
</dbReference>
<dbReference type="PANTHER" id="PTHR46910">
    <property type="entry name" value="TRANSCRIPTION FACTOR PDR1"/>
    <property type="match status" value="1"/>
</dbReference>
<dbReference type="GO" id="GO:0005634">
    <property type="term" value="C:nucleus"/>
    <property type="evidence" value="ECO:0007669"/>
    <property type="project" value="UniProtKB-SubCell"/>
</dbReference>
<dbReference type="CDD" id="cd12148">
    <property type="entry name" value="fungal_TF_MHR"/>
    <property type="match status" value="1"/>
</dbReference>
<protein>
    <recommendedName>
        <fullName evidence="8">Zn(2)-C6 fungal-type domain-containing protein</fullName>
    </recommendedName>
</protein>
<dbReference type="InterPro" id="IPR036864">
    <property type="entry name" value="Zn2-C6_fun-type_DNA-bd_sf"/>
</dbReference>
<evidence type="ECO:0000256" key="7">
    <source>
        <dbReference type="SAM" id="MobiDB-lite"/>
    </source>
</evidence>
<dbReference type="Proteomes" id="UP000275385">
    <property type="component" value="Unassembled WGS sequence"/>
</dbReference>
<dbReference type="SUPFAM" id="SSF57701">
    <property type="entry name" value="Zn2/Cys6 DNA-binding domain"/>
    <property type="match status" value="1"/>
</dbReference>
<keyword evidence="10" id="KW-1185">Reference proteome</keyword>
<dbReference type="PROSITE" id="PS00463">
    <property type="entry name" value="ZN2_CY6_FUNGAL_1"/>
    <property type="match status" value="1"/>
</dbReference>
<evidence type="ECO:0000313" key="9">
    <source>
        <dbReference type="EMBL" id="RKU41556.1"/>
    </source>
</evidence>
<gene>
    <name evidence="9" type="ORF">DL546_002937</name>
</gene>
<evidence type="ECO:0000256" key="3">
    <source>
        <dbReference type="ARBA" id="ARBA00023015"/>
    </source>
</evidence>
<dbReference type="GO" id="GO:0000981">
    <property type="term" value="F:DNA-binding transcription factor activity, RNA polymerase II-specific"/>
    <property type="evidence" value="ECO:0007669"/>
    <property type="project" value="InterPro"/>
</dbReference>
<feature type="compositionally biased region" description="Polar residues" evidence="7">
    <location>
        <begin position="57"/>
        <end position="72"/>
    </location>
</feature>
<dbReference type="GO" id="GO:0006351">
    <property type="term" value="P:DNA-templated transcription"/>
    <property type="evidence" value="ECO:0007669"/>
    <property type="project" value="InterPro"/>
</dbReference>
<dbReference type="GO" id="GO:0003677">
    <property type="term" value="F:DNA binding"/>
    <property type="evidence" value="ECO:0007669"/>
    <property type="project" value="UniProtKB-KW"/>
</dbReference>
<comment type="caution">
    <text evidence="9">The sequence shown here is derived from an EMBL/GenBank/DDBJ whole genome shotgun (WGS) entry which is preliminary data.</text>
</comment>
<reference evidence="9 10" key="1">
    <citation type="submission" date="2018-08" db="EMBL/GenBank/DDBJ databases">
        <title>Draft genome of the lignicolous fungus Coniochaeta pulveracea.</title>
        <authorList>
            <person name="Borstlap C.J."/>
            <person name="De Witt R.N."/>
            <person name="Botha A."/>
            <person name="Volschenk H."/>
        </authorList>
    </citation>
    <scope>NUCLEOTIDE SEQUENCE [LARGE SCALE GENOMIC DNA]</scope>
    <source>
        <strain evidence="9 10">CAB683</strain>
    </source>
</reference>
<keyword evidence="4" id="KW-0238">DNA-binding</keyword>
<proteinExistence type="predicted"/>
<dbReference type="PANTHER" id="PTHR46910:SF37">
    <property type="entry name" value="ZN(II)2CYS6 TRANSCRIPTION FACTOR (EUROFUNG)"/>
    <property type="match status" value="1"/>
</dbReference>
<dbReference type="InterPro" id="IPR050987">
    <property type="entry name" value="AtrR-like"/>
</dbReference>
<keyword evidence="3" id="KW-0805">Transcription regulation</keyword>
<sequence>MRRRKACDACHSKKIKCDLALPKCDWCHHQGAPCTFMGNLRAKGPDLAESPTDPGTLPNNNPTTRATSTDTPETFRDHSVKPRTRILPGVCFGRLHFAGHALGNISSYNGIPFFSEQGKRWIRSCTGRDAVFPDPPGDLVLQDPPPEETSLPSEQVVQECLAFFRNSHLKLEFPLVDPTMFQDTICLAYGQCPGASPSEIHIAKASVFAFLSVISFFEGERPPLVVDGDECALKARHLLSASPQELGITTLQTALMLALHQLFSGQIPFCSIYISLAVRVMFMLGGHTLPDPWTNPGETNAESLAGWRPTEARHLRKLFWLCYTLDKEVSLRTGQPPAISDDHCDLTLPDGYLSMQYLDEWQYADIARLDDSPVPLLPGDLRLTMIKSKACKLLYSAEALRKSDADLLRDIRELDEELERWRLSVPPKHRPVLALSQSAMWTPETPRSIRTVVIHFEYHYLMATIHQATSRCRAWTASESREMDSVRSSLALAVEASRSTVLSLRTAVHSLLEDASWTLIFYPMSAVTTIFCNILWDPLNPRSQQDLALLDAAPEFIRRIRWRRMTESEMQHLRVADDFLAELARLGKHAMDKARQELDMHNHLRLWGA</sequence>
<feature type="region of interest" description="Disordered" evidence="7">
    <location>
        <begin position="45"/>
        <end position="76"/>
    </location>
</feature>
<dbReference type="Gene3D" id="4.10.240.10">
    <property type="entry name" value="Zn(2)-C6 fungal-type DNA-binding domain"/>
    <property type="match status" value="1"/>
</dbReference>
<dbReference type="GO" id="GO:0008270">
    <property type="term" value="F:zinc ion binding"/>
    <property type="evidence" value="ECO:0007669"/>
    <property type="project" value="InterPro"/>
</dbReference>
<evidence type="ECO:0000256" key="6">
    <source>
        <dbReference type="ARBA" id="ARBA00023242"/>
    </source>
</evidence>
<dbReference type="Pfam" id="PF04082">
    <property type="entry name" value="Fungal_trans"/>
    <property type="match status" value="1"/>
</dbReference>
<feature type="domain" description="Zn(2)-C6 fungal-type" evidence="8">
    <location>
        <begin position="6"/>
        <end position="36"/>
    </location>
</feature>
<dbReference type="Pfam" id="PF00172">
    <property type="entry name" value="Zn_clus"/>
    <property type="match status" value="1"/>
</dbReference>